<dbReference type="GO" id="GO:0043590">
    <property type="term" value="C:bacterial nucleoid"/>
    <property type="evidence" value="ECO:0007669"/>
    <property type="project" value="UniProtKB-UniRule"/>
</dbReference>
<dbReference type="PANTHER" id="PTHR33449">
    <property type="entry name" value="NUCLEOID-ASSOCIATED PROTEIN YBAB"/>
    <property type="match status" value="1"/>
</dbReference>
<keyword evidence="2" id="KW-0963">Cytoplasm</keyword>
<dbReference type="Pfam" id="PF02575">
    <property type="entry name" value="YbaB_DNA_bd"/>
    <property type="match status" value="1"/>
</dbReference>
<keyword evidence="4" id="KW-1185">Reference proteome</keyword>
<keyword evidence="1 2" id="KW-0238">DNA-binding</keyword>
<evidence type="ECO:0000313" key="3">
    <source>
        <dbReference type="EMBL" id="MBB6070195.1"/>
    </source>
</evidence>
<dbReference type="Gene3D" id="3.30.1310.10">
    <property type="entry name" value="Nucleoid-associated protein YbaB-like domain"/>
    <property type="match status" value="1"/>
</dbReference>
<dbReference type="InterPro" id="IPR004401">
    <property type="entry name" value="YbaB/EbfC"/>
</dbReference>
<dbReference type="NCBIfam" id="TIGR00103">
    <property type="entry name" value="DNA_YbaB_EbfC"/>
    <property type="match status" value="1"/>
</dbReference>
<reference evidence="3 4" key="1">
    <citation type="submission" date="2020-08" db="EMBL/GenBank/DDBJ databases">
        <title>Genomic Encyclopedia of Type Strains, Phase IV (KMG-IV): sequencing the most valuable type-strain genomes for metagenomic binning, comparative biology and taxonomic classification.</title>
        <authorList>
            <person name="Goeker M."/>
        </authorList>
    </citation>
    <scope>NUCLEOTIDE SEQUENCE [LARGE SCALE GENOMIC DNA]</scope>
    <source>
        <strain evidence="3 4">DSM 29007</strain>
    </source>
</reference>
<accession>A0A841GX39</accession>
<dbReference type="EMBL" id="JACHIA010000004">
    <property type="protein sequence ID" value="MBB6070195.1"/>
    <property type="molecule type" value="Genomic_DNA"/>
</dbReference>
<dbReference type="PANTHER" id="PTHR33449:SF1">
    <property type="entry name" value="NUCLEOID-ASSOCIATED PROTEIN YBAB"/>
    <property type="match status" value="1"/>
</dbReference>
<evidence type="ECO:0000256" key="2">
    <source>
        <dbReference type="HAMAP-Rule" id="MF_00274"/>
    </source>
</evidence>
<dbReference type="GO" id="GO:0005829">
    <property type="term" value="C:cytosol"/>
    <property type="evidence" value="ECO:0007669"/>
    <property type="project" value="TreeGrafter"/>
</dbReference>
<comment type="subunit">
    <text evidence="2">Homodimer.</text>
</comment>
<evidence type="ECO:0000313" key="4">
    <source>
        <dbReference type="Proteomes" id="UP000582837"/>
    </source>
</evidence>
<name>A0A841GX39_9BACT</name>
<proteinExistence type="inferred from homology"/>
<sequence length="106" mass="11562">MNNFQQILQMGQQVQARISQLQTELGQKTVTCSSGGGMVTVTADGRGKLRSIKIDPTVVQAEDVEMLEDLVIAAVNEAQNRAQQMYDDEMRKVSGGLQLPFPIPGL</sequence>
<gene>
    <name evidence="3" type="ORF">HNQ61_001814</name>
</gene>
<dbReference type="InterPro" id="IPR036894">
    <property type="entry name" value="YbaB-like_sf"/>
</dbReference>
<protein>
    <recommendedName>
        <fullName evidence="2">Nucleoid-associated protein HNQ61_001814</fullName>
    </recommendedName>
</protein>
<comment type="subcellular location">
    <subcellularLocation>
        <location evidence="2">Cytoplasm</location>
        <location evidence="2">Nucleoid</location>
    </subcellularLocation>
</comment>
<dbReference type="HAMAP" id="MF_00274">
    <property type="entry name" value="DNA_YbaB_EbfC"/>
    <property type="match status" value="1"/>
</dbReference>
<dbReference type="PIRSF" id="PIRSF004555">
    <property type="entry name" value="UCP004555"/>
    <property type="match status" value="1"/>
</dbReference>
<evidence type="ECO:0000256" key="1">
    <source>
        <dbReference type="ARBA" id="ARBA00023125"/>
    </source>
</evidence>
<dbReference type="RefSeq" id="WP_170035596.1">
    <property type="nucleotide sequence ID" value="NZ_JABDTL010000001.1"/>
</dbReference>
<dbReference type="Proteomes" id="UP000582837">
    <property type="component" value="Unassembled WGS sequence"/>
</dbReference>
<comment type="similarity">
    <text evidence="2">Belongs to the YbaB/EbfC family.</text>
</comment>
<organism evidence="3 4">
    <name type="scientific">Longimicrobium terrae</name>
    <dbReference type="NCBI Taxonomy" id="1639882"/>
    <lineage>
        <taxon>Bacteria</taxon>
        <taxon>Pseudomonadati</taxon>
        <taxon>Gemmatimonadota</taxon>
        <taxon>Longimicrobiia</taxon>
        <taxon>Longimicrobiales</taxon>
        <taxon>Longimicrobiaceae</taxon>
        <taxon>Longimicrobium</taxon>
    </lineage>
</organism>
<dbReference type="AlphaFoldDB" id="A0A841GX39"/>
<dbReference type="GO" id="GO:0003677">
    <property type="term" value="F:DNA binding"/>
    <property type="evidence" value="ECO:0007669"/>
    <property type="project" value="UniProtKB-UniRule"/>
</dbReference>
<comment type="function">
    <text evidence="2">Binds to DNA and alters its conformation. May be involved in regulation of gene expression, nucleoid organization and DNA protection.</text>
</comment>
<comment type="caution">
    <text evidence="3">The sequence shown here is derived from an EMBL/GenBank/DDBJ whole genome shotgun (WGS) entry which is preliminary data.</text>
</comment>
<dbReference type="SUPFAM" id="SSF82607">
    <property type="entry name" value="YbaB-like"/>
    <property type="match status" value="1"/>
</dbReference>